<accession>A0A395JNB8</accession>
<reference evidence="2 3" key="1">
    <citation type="submission" date="2018-06" db="EMBL/GenBank/DDBJ databases">
        <title>Genomic Encyclopedia of Type Strains, Phase IV (KMG-IV): sequencing the most valuable type-strain genomes for metagenomic binning, comparative biology and taxonomic classification.</title>
        <authorList>
            <person name="Goeker M."/>
        </authorList>
    </citation>
    <scope>NUCLEOTIDE SEQUENCE [LARGE SCALE GENOMIC DNA]</scope>
    <source>
        <strain evidence="2 3">DSM 24032</strain>
    </source>
</reference>
<evidence type="ECO:0000313" key="2">
    <source>
        <dbReference type="EMBL" id="RBP53160.1"/>
    </source>
</evidence>
<dbReference type="Proteomes" id="UP000253083">
    <property type="component" value="Unassembled WGS sequence"/>
</dbReference>
<dbReference type="EMBL" id="QNRT01000001">
    <property type="protein sequence ID" value="RBP53160.1"/>
    <property type="molecule type" value="Genomic_DNA"/>
</dbReference>
<gene>
    <name evidence="2" type="ORF">DFR28_101545</name>
</gene>
<comment type="caution">
    <text evidence="2">The sequence shown here is derived from an EMBL/GenBank/DDBJ whole genome shotgun (WGS) entry which is preliminary data.</text>
</comment>
<keyword evidence="1" id="KW-0732">Signal</keyword>
<evidence type="ECO:0000256" key="1">
    <source>
        <dbReference type="SAM" id="SignalP"/>
    </source>
</evidence>
<dbReference type="AlphaFoldDB" id="A0A395JNB8"/>
<organism evidence="2 3">
    <name type="scientific">Arenicella xantha</name>
    <dbReference type="NCBI Taxonomy" id="644221"/>
    <lineage>
        <taxon>Bacteria</taxon>
        <taxon>Pseudomonadati</taxon>
        <taxon>Pseudomonadota</taxon>
        <taxon>Gammaproteobacteria</taxon>
        <taxon>Arenicellales</taxon>
        <taxon>Arenicellaceae</taxon>
        <taxon>Arenicella</taxon>
    </lineage>
</organism>
<evidence type="ECO:0000313" key="3">
    <source>
        <dbReference type="Proteomes" id="UP000253083"/>
    </source>
</evidence>
<dbReference type="Pfam" id="PF11932">
    <property type="entry name" value="DUF3450"/>
    <property type="match status" value="1"/>
</dbReference>
<sequence>MKKSVLNWIGQALAVVVIGAAAVTTAVAQSSGGSSVDQEFARELKLVEGLKVYNAQLEEQLQAQGVAKREIVQSIDKAKDLDPQMAPVLSKMLAALEAFVKADLPFHKEERVKSIIQLKDLMKNPDATTSSRYRSIMDIYNVELEYGTTSEAYKATQSIGGTEVEVDMLRIGRIALYYQTTDQKNSGMWDSVNNTWKPLPASDNRNIRKAIKVAAKTTAPELLSLPINAPEGA</sequence>
<keyword evidence="3" id="KW-1185">Reference proteome</keyword>
<dbReference type="OrthoDB" id="5880116at2"/>
<proteinExistence type="predicted"/>
<protein>
    <submittedName>
        <fullName evidence="2">Uncharacterized protein DUF3450</fullName>
    </submittedName>
</protein>
<dbReference type="InterPro" id="IPR016866">
    <property type="entry name" value="UCP028069"/>
</dbReference>
<dbReference type="InParanoid" id="A0A395JNB8"/>
<dbReference type="RefSeq" id="WP_113952755.1">
    <property type="nucleotide sequence ID" value="NZ_QNRT01000001.1"/>
</dbReference>
<name>A0A395JNB8_9GAMM</name>
<feature type="signal peptide" evidence="1">
    <location>
        <begin position="1"/>
        <end position="28"/>
    </location>
</feature>
<feature type="chain" id="PRO_5017229171" evidence="1">
    <location>
        <begin position="29"/>
        <end position="233"/>
    </location>
</feature>
<dbReference type="PIRSF" id="PIRSF028069">
    <property type="entry name" value="UCP028069"/>
    <property type="match status" value="1"/>
</dbReference>